<keyword evidence="5 6" id="KW-0560">Oxidoreductase</keyword>
<dbReference type="Gene3D" id="1.10.540.10">
    <property type="entry name" value="Acyl-CoA dehydrogenase/oxidase, N-terminal domain"/>
    <property type="match status" value="1"/>
</dbReference>
<dbReference type="SUPFAM" id="SSF56645">
    <property type="entry name" value="Acyl-CoA dehydrogenase NM domain-like"/>
    <property type="match status" value="1"/>
</dbReference>
<feature type="domain" description="Acyl-CoA dehydrogenase/oxidase C-terminal" evidence="7">
    <location>
        <begin position="228"/>
        <end position="379"/>
    </location>
</feature>
<comment type="caution">
    <text evidence="10">The sequence shown here is derived from an EMBL/GenBank/DDBJ whole genome shotgun (WGS) entry which is preliminary data.</text>
</comment>
<evidence type="ECO:0000259" key="7">
    <source>
        <dbReference type="Pfam" id="PF00441"/>
    </source>
</evidence>
<dbReference type="FunFam" id="1.10.540.10:FF:000002">
    <property type="entry name" value="Acyl-CoA dehydrogenase FadE19"/>
    <property type="match status" value="1"/>
</dbReference>
<dbReference type="RefSeq" id="WP_142103011.1">
    <property type="nucleotide sequence ID" value="NZ_VIGH01000011.1"/>
</dbReference>
<comment type="cofactor">
    <cofactor evidence="1 6">
        <name>FAD</name>
        <dbReference type="ChEBI" id="CHEBI:57692"/>
    </cofactor>
</comment>
<dbReference type="InterPro" id="IPR013786">
    <property type="entry name" value="AcylCoA_DH/ox_N"/>
</dbReference>
<keyword evidence="4 6" id="KW-0274">FAD</keyword>
<dbReference type="Gene3D" id="1.20.140.10">
    <property type="entry name" value="Butyryl-CoA Dehydrogenase, subunit A, domain 3"/>
    <property type="match status" value="1"/>
</dbReference>
<dbReference type="Pfam" id="PF00441">
    <property type="entry name" value="Acyl-CoA_dh_1"/>
    <property type="match status" value="1"/>
</dbReference>
<dbReference type="PROSITE" id="PS00073">
    <property type="entry name" value="ACYL_COA_DH_2"/>
    <property type="match status" value="1"/>
</dbReference>
<sequence length="385" mass="40973">MDFTLTETQQSIRALAAEFVDREIVPHIQEWDRRESVDLDIVARLGELGFLGLTIDEHYGGTEVDMLSYVLVTEELGRGDSSVRGIVSVSLGLVTKTIAAYGTEEQKEQWLPRLTSGHSLGCFALTEPDSGSDAGSLRTRASRDGDDWVLSGEKMFITNGTWADVALVFARTSDEGARGITAFLVPTESDGFDAKLIHGKLGLRGQSTAALSFQDVRIPDAARLGEVGKGFGIAMSALAKGRISVAAGSVGVAQAALNAAVEYSTQRTQFRGPIAGKQLVQELLADSAVAIESARLLTWRAASMVDAGATSKELTLPASMAKLAASEAAVAVSNNCLQVFGGYGFIDEFPMGKYLRDARVLTLYEGTSQVQKLIIGRALTGVDAM</sequence>
<dbReference type="InterPro" id="IPR009100">
    <property type="entry name" value="AcylCoA_DH/oxidase_NM_dom_sf"/>
</dbReference>
<protein>
    <submittedName>
        <fullName evidence="10">Acyl-CoA dehydrogenase</fullName>
    </submittedName>
</protein>
<keyword evidence="11" id="KW-1185">Reference proteome</keyword>
<dbReference type="InterPro" id="IPR037069">
    <property type="entry name" value="AcylCoA_DH/ox_N_sf"/>
</dbReference>
<dbReference type="PIRSF" id="PIRSF016578">
    <property type="entry name" value="HsaA"/>
    <property type="match status" value="1"/>
</dbReference>
<dbReference type="FunFam" id="1.20.140.10:FF:000004">
    <property type="entry name" value="Acyl-CoA dehydrogenase FadE25"/>
    <property type="match status" value="1"/>
</dbReference>
<dbReference type="AlphaFoldDB" id="A0A541AZY1"/>
<comment type="similarity">
    <text evidence="2 6">Belongs to the acyl-CoA dehydrogenase family.</text>
</comment>
<evidence type="ECO:0000313" key="10">
    <source>
        <dbReference type="EMBL" id="TQF65615.1"/>
    </source>
</evidence>
<dbReference type="InterPro" id="IPR036250">
    <property type="entry name" value="AcylCo_DH-like_C"/>
</dbReference>
<evidence type="ECO:0000256" key="1">
    <source>
        <dbReference type="ARBA" id="ARBA00001974"/>
    </source>
</evidence>
<evidence type="ECO:0000256" key="3">
    <source>
        <dbReference type="ARBA" id="ARBA00022630"/>
    </source>
</evidence>
<evidence type="ECO:0000256" key="4">
    <source>
        <dbReference type="ARBA" id="ARBA00022827"/>
    </source>
</evidence>
<evidence type="ECO:0000256" key="6">
    <source>
        <dbReference type="RuleBase" id="RU362125"/>
    </source>
</evidence>
<dbReference type="InterPro" id="IPR009075">
    <property type="entry name" value="AcylCo_DH/oxidase_C"/>
</dbReference>
<dbReference type="InterPro" id="IPR046373">
    <property type="entry name" value="Acyl-CoA_Oxase/DH_mid-dom_sf"/>
</dbReference>
<dbReference type="InterPro" id="IPR006089">
    <property type="entry name" value="Acyl-CoA_DH_CS"/>
</dbReference>
<keyword evidence="3 6" id="KW-0285">Flavoprotein</keyword>
<dbReference type="GO" id="GO:0003995">
    <property type="term" value="F:acyl-CoA dehydrogenase activity"/>
    <property type="evidence" value="ECO:0007669"/>
    <property type="project" value="InterPro"/>
</dbReference>
<dbReference type="GO" id="GO:0050660">
    <property type="term" value="F:flavin adenine dinucleotide binding"/>
    <property type="evidence" value="ECO:0007669"/>
    <property type="project" value="InterPro"/>
</dbReference>
<evidence type="ECO:0000259" key="9">
    <source>
        <dbReference type="Pfam" id="PF02771"/>
    </source>
</evidence>
<dbReference type="FunFam" id="2.40.110.10:FF:000009">
    <property type="entry name" value="Acyl-CoA dehydrogenase"/>
    <property type="match status" value="1"/>
</dbReference>
<dbReference type="Proteomes" id="UP000316256">
    <property type="component" value="Unassembled WGS sequence"/>
</dbReference>
<proteinExistence type="inferred from homology"/>
<gene>
    <name evidence="10" type="ORF">FK531_21205</name>
</gene>
<dbReference type="PANTHER" id="PTHR43884">
    <property type="entry name" value="ACYL-COA DEHYDROGENASE"/>
    <property type="match status" value="1"/>
</dbReference>
<dbReference type="InterPro" id="IPR006091">
    <property type="entry name" value="Acyl-CoA_Oxase/DH_mid-dom"/>
</dbReference>
<dbReference type="PROSITE" id="PS00072">
    <property type="entry name" value="ACYL_COA_DH_1"/>
    <property type="match status" value="1"/>
</dbReference>
<dbReference type="Gene3D" id="2.40.110.10">
    <property type="entry name" value="Butyryl-CoA Dehydrogenase, subunit A, domain 2"/>
    <property type="match status" value="1"/>
</dbReference>
<evidence type="ECO:0000256" key="5">
    <source>
        <dbReference type="ARBA" id="ARBA00023002"/>
    </source>
</evidence>
<name>A0A541AZY1_9NOCA</name>
<feature type="domain" description="Acyl-CoA oxidase/dehydrogenase middle" evidence="8">
    <location>
        <begin position="122"/>
        <end position="216"/>
    </location>
</feature>
<reference evidence="10 11" key="1">
    <citation type="submission" date="2019-06" db="EMBL/GenBank/DDBJ databases">
        <title>Rhodococcus spaelei sp. nov., isolated from a cave.</title>
        <authorList>
            <person name="Lee S.D."/>
        </authorList>
    </citation>
    <scope>NUCLEOTIDE SEQUENCE [LARGE SCALE GENOMIC DNA]</scope>
    <source>
        <strain evidence="10 11">C9-5</strain>
    </source>
</reference>
<dbReference type="OrthoDB" id="142556at2"/>
<organism evidence="10 11">
    <name type="scientific">Rhodococcus spelaei</name>
    <dbReference type="NCBI Taxonomy" id="2546320"/>
    <lineage>
        <taxon>Bacteria</taxon>
        <taxon>Bacillati</taxon>
        <taxon>Actinomycetota</taxon>
        <taxon>Actinomycetes</taxon>
        <taxon>Mycobacteriales</taxon>
        <taxon>Nocardiaceae</taxon>
        <taxon>Rhodococcus</taxon>
    </lineage>
</organism>
<dbReference type="EMBL" id="VIGH01000011">
    <property type="protein sequence ID" value="TQF65615.1"/>
    <property type="molecule type" value="Genomic_DNA"/>
</dbReference>
<dbReference type="Pfam" id="PF02771">
    <property type="entry name" value="Acyl-CoA_dh_N"/>
    <property type="match status" value="1"/>
</dbReference>
<dbReference type="Pfam" id="PF02770">
    <property type="entry name" value="Acyl-CoA_dh_M"/>
    <property type="match status" value="1"/>
</dbReference>
<evidence type="ECO:0000313" key="11">
    <source>
        <dbReference type="Proteomes" id="UP000316256"/>
    </source>
</evidence>
<dbReference type="SUPFAM" id="SSF47203">
    <property type="entry name" value="Acyl-CoA dehydrogenase C-terminal domain-like"/>
    <property type="match status" value="1"/>
</dbReference>
<evidence type="ECO:0000259" key="8">
    <source>
        <dbReference type="Pfam" id="PF02770"/>
    </source>
</evidence>
<dbReference type="PANTHER" id="PTHR43884:SF12">
    <property type="entry name" value="ISOVALERYL-COA DEHYDROGENASE, MITOCHONDRIAL-RELATED"/>
    <property type="match status" value="1"/>
</dbReference>
<accession>A0A541AZY1</accession>
<evidence type="ECO:0000256" key="2">
    <source>
        <dbReference type="ARBA" id="ARBA00009347"/>
    </source>
</evidence>
<feature type="domain" description="Acyl-CoA dehydrogenase/oxidase N-terminal" evidence="9">
    <location>
        <begin position="6"/>
        <end position="117"/>
    </location>
</feature>